<reference evidence="4" key="1">
    <citation type="submission" date="2019-05" db="EMBL/GenBank/DDBJ databases">
        <title>Annotation for the trematode Fasciolopsis buski.</title>
        <authorList>
            <person name="Choi Y.-J."/>
        </authorList>
    </citation>
    <scope>NUCLEOTIDE SEQUENCE</scope>
    <source>
        <strain evidence="4">HT</strain>
        <tissue evidence="4">Whole worm</tissue>
    </source>
</reference>
<dbReference type="Proteomes" id="UP000728185">
    <property type="component" value="Unassembled WGS sequence"/>
</dbReference>
<dbReference type="PROSITE" id="PS00018">
    <property type="entry name" value="EF_HAND_1"/>
    <property type="match status" value="5"/>
</dbReference>
<evidence type="ECO:0000259" key="3">
    <source>
        <dbReference type="PROSITE" id="PS50222"/>
    </source>
</evidence>
<dbReference type="EMBL" id="LUCM01009251">
    <property type="protein sequence ID" value="KAA0187262.1"/>
    <property type="molecule type" value="Genomic_DNA"/>
</dbReference>
<dbReference type="InterPro" id="IPR018247">
    <property type="entry name" value="EF_Hand_1_Ca_BS"/>
</dbReference>
<dbReference type="SUPFAM" id="SSF47473">
    <property type="entry name" value="EF-hand"/>
    <property type="match status" value="2"/>
</dbReference>
<keyword evidence="2" id="KW-0106">Calcium</keyword>
<feature type="domain" description="EF-hand" evidence="3">
    <location>
        <begin position="150"/>
        <end position="185"/>
    </location>
</feature>
<dbReference type="Gene3D" id="1.10.238.10">
    <property type="entry name" value="EF-hand"/>
    <property type="match status" value="3"/>
</dbReference>
<protein>
    <recommendedName>
        <fullName evidence="3">EF-hand domain-containing protein</fullName>
    </recommendedName>
</protein>
<keyword evidence="5" id="KW-1185">Reference proteome</keyword>
<organism evidence="4 5">
    <name type="scientific">Fasciolopsis buskii</name>
    <dbReference type="NCBI Taxonomy" id="27845"/>
    <lineage>
        <taxon>Eukaryota</taxon>
        <taxon>Metazoa</taxon>
        <taxon>Spiralia</taxon>
        <taxon>Lophotrochozoa</taxon>
        <taxon>Platyhelminthes</taxon>
        <taxon>Trematoda</taxon>
        <taxon>Digenea</taxon>
        <taxon>Plagiorchiida</taxon>
        <taxon>Echinostomata</taxon>
        <taxon>Echinostomatoidea</taxon>
        <taxon>Fasciolidae</taxon>
        <taxon>Fasciolopsis</taxon>
    </lineage>
</organism>
<dbReference type="Pfam" id="PF13499">
    <property type="entry name" value="EF-hand_7"/>
    <property type="match status" value="3"/>
</dbReference>
<sequence length="224" mass="25400">MAVEGLLRLFDILDTDGNGSISQAELYRELRLFGFTKDQIEHFRSALDLNGDDEITLDEYKIALGIPYEVPEIIKISAPQLAKNIELMSVFSKADKNRDGMISKDELFLLLGQSGMSCTEVENLFSSLDLNNDGIITLGEYKVALGIDEETVDVWKHLFRELDQDNSGEVTAQELYQIFKNSESNVTLQTIEQWIADYDQDGDGKLNYQEFMTYVGRQAEQSFP</sequence>
<comment type="caution">
    <text evidence="4">The sequence shown here is derived from an EMBL/GenBank/DDBJ whole genome shotgun (WGS) entry which is preliminary data.</text>
</comment>
<dbReference type="InterPro" id="IPR011992">
    <property type="entry name" value="EF-hand-dom_pair"/>
</dbReference>
<feature type="domain" description="EF-hand" evidence="3">
    <location>
        <begin position="1"/>
        <end position="36"/>
    </location>
</feature>
<dbReference type="AlphaFoldDB" id="A0A8E0VGL9"/>
<accession>A0A8E0VGL9</accession>
<dbReference type="InterPro" id="IPR050145">
    <property type="entry name" value="Centrin_CML-like"/>
</dbReference>
<evidence type="ECO:0000256" key="2">
    <source>
        <dbReference type="ARBA" id="ARBA00022837"/>
    </source>
</evidence>
<feature type="domain" description="EF-hand" evidence="3">
    <location>
        <begin position="186"/>
        <end position="221"/>
    </location>
</feature>
<dbReference type="FunFam" id="1.10.238.10:FF:000003">
    <property type="entry name" value="Calmodulin A"/>
    <property type="match status" value="1"/>
</dbReference>
<dbReference type="GO" id="GO:0005509">
    <property type="term" value="F:calcium ion binding"/>
    <property type="evidence" value="ECO:0007669"/>
    <property type="project" value="InterPro"/>
</dbReference>
<evidence type="ECO:0000256" key="1">
    <source>
        <dbReference type="ARBA" id="ARBA00022737"/>
    </source>
</evidence>
<gene>
    <name evidence="4" type="ORF">FBUS_05258</name>
</gene>
<keyword evidence="1" id="KW-0677">Repeat</keyword>
<dbReference type="PANTHER" id="PTHR23050">
    <property type="entry name" value="CALCIUM BINDING PROTEIN"/>
    <property type="match status" value="1"/>
</dbReference>
<name>A0A8E0VGL9_9TREM</name>
<proteinExistence type="predicted"/>
<dbReference type="PROSITE" id="PS50222">
    <property type="entry name" value="EF_HAND_2"/>
    <property type="match status" value="4"/>
</dbReference>
<dbReference type="InterPro" id="IPR002048">
    <property type="entry name" value="EF_hand_dom"/>
</dbReference>
<evidence type="ECO:0000313" key="5">
    <source>
        <dbReference type="Proteomes" id="UP000728185"/>
    </source>
</evidence>
<dbReference type="SMART" id="SM00054">
    <property type="entry name" value="EFh"/>
    <property type="match status" value="6"/>
</dbReference>
<feature type="domain" description="EF-hand" evidence="3">
    <location>
        <begin position="82"/>
        <end position="117"/>
    </location>
</feature>
<evidence type="ECO:0000313" key="4">
    <source>
        <dbReference type="EMBL" id="KAA0187262.1"/>
    </source>
</evidence>
<dbReference type="OrthoDB" id="26525at2759"/>